<dbReference type="AlphaFoldDB" id="A0A1A5HKE5"/>
<dbReference type="EMBL" id="CP011859">
    <property type="protein sequence ID" value="AQY23153.1"/>
    <property type="molecule type" value="Genomic_DNA"/>
</dbReference>
<protein>
    <submittedName>
        <fullName evidence="1">Uncharacterized protein</fullName>
    </submittedName>
</protein>
<sequence>MLQNKPHLIQLLQKNKLKFACCFSKIISLKILEYQLAVFLLNSKISAVLGRSNIATKTLDYFFIL</sequence>
<dbReference type="Proteomes" id="UP000189883">
    <property type="component" value="Chromosome"/>
</dbReference>
<proteinExistence type="predicted"/>
<evidence type="ECO:0000313" key="1">
    <source>
        <dbReference type="EMBL" id="AQY23153.1"/>
    </source>
</evidence>
<evidence type="ECO:0000313" key="2">
    <source>
        <dbReference type="Proteomes" id="UP000189883"/>
    </source>
</evidence>
<gene>
    <name evidence="1" type="ORF">AB406_2217</name>
</gene>
<reference evidence="1 2" key="1">
    <citation type="submission" date="2015-06" db="EMBL/GenBank/DDBJ databases">
        <title>R. anatipestifer strain HXb2 is the most virulent strain so far, and the genome sequence would help us uncover the pathogenesis.</title>
        <authorList>
            <person name="Hu Q."/>
            <person name="Qi J."/>
            <person name="Bo H."/>
            <person name="Liu G."/>
            <person name="Tao M."/>
            <person name="Ding Y."/>
            <person name="Xue Y."/>
        </authorList>
    </citation>
    <scope>NUCLEOTIDE SEQUENCE [LARGE SCALE GENOMIC DNA]</scope>
    <source>
        <strain evidence="1 2">HXb2</strain>
    </source>
</reference>
<organism evidence="1 2">
    <name type="scientific">Riemerella anatipestifer</name>
    <name type="common">Moraxella anatipestifer</name>
    <dbReference type="NCBI Taxonomy" id="34085"/>
    <lineage>
        <taxon>Bacteria</taxon>
        <taxon>Pseudomonadati</taxon>
        <taxon>Bacteroidota</taxon>
        <taxon>Flavobacteriia</taxon>
        <taxon>Flavobacteriales</taxon>
        <taxon>Weeksellaceae</taxon>
        <taxon>Riemerella</taxon>
    </lineage>
</organism>
<name>A0A1A5HKE5_RIEAN</name>
<accession>A0A1A5HKE5</accession>